<dbReference type="HAMAP" id="MF_00022">
    <property type="entry name" value="Glu_tRNA_synth_type1"/>
    <property type="match status" value="1"/>
</dbReference>
<evidence type="ECO:0000256" key="9">
    <source>
        <dbReference type="ARBA" id="ARBA00023146"/>
    </source>
</evidence>
<dbReference type="InterPro" id="IPR014729">
    <property type="entry name" value="Rossmann-like_a/b/a_fold"/>
</dbReference>
<dbReference type="InterPro" id="IPR001412">
    <property type="entry name" value="aa-tRNA-synth_I_CS"/>
</dbReference>
<evidence type="ECO:0000259" key="11">
    <source>
        <dbReference type="Pfam" id="PF00749"/>
    </source>
</evidence>
<proteinExistence type="inferred from homology"/>
<evidence type="ECO:0000256" key="5">
    <source>
        <dbReference type="ARBA" id="ARBA00022598"/>
    </source>
</evidence>
<dbReference type="FunFam" id="3.40.50.620:FF:000007">
    <property type="entry name" value="Glutamate--tRNA ligase"/>
    <property type="match status" value="1"/>
</dbReference>
<dbReference type="InterPro" id="IPR008925">
    <property type="entry name" value="aa_tRNA-synth_I_cd-bd_sf"/>
</dbReference>
<dbReference type="PROSITE" id="PS00178">
    <property type="entry name" value="AA_TRNA_LIGASE_I"/>
    <property type="match status" value="1"/>
</dbReference>
<dbReference type="EC" id="6.1.1.17" evidence="10"/>
<accession>A0A1G7GK33</accession>
<dbReference type="AlphaFoldDB" id="A0A1G7GK33"/>
<evidence type="ECO:0000259" key="12">
    <source>
        <dbReference type="Pfam" id="PF19269"/>
    </source>
</evidence>
<evidence type="ECO:0000256" key="1">
    <source>
        <dbReference type="ARBA" id="ARBA00004496"/>
    </source>
</evidence>
<dbReference type="InterPro" id="IPR049940">
    <property type="entry name" value="GluQ/Sye"/>
</dbReference>
<dbReference type="EMBL" id="FNAV01000009">
    <property type="protein sequence ID" value="SDE88490.1"/>
    <property type="molecule type" value="Genomic_DNA"/>
</dbReference>
<dbReference type="InterPro" id="IPR033910">
    <property type="entry name" value="GluRS_core"/>
</dbReference>
<evidence type="ECO:0000313" key="13">
    <source>
        <dbReference type="EMBL" id="SDE88490.1"/>
    </source>
</evidence>
<feature type="short sequence motif" description="'KMSKS' region" evidence="10">
    <location>
        <begin position="240"/>
        <end position="244"/>
    </location>
</feature>
<dbReference type="InterPro" id="IPR004527">
    <property type="entry name" value="Glu-tRNA-ligase_bac/mito"/>
</dbReference>
<dbReference type="PANTHER" id="PTHR43311:SF2">
    <property type="entry name" value="GLUTAMATE--TRNA LIGASE, MITOCHONDRIAL-RELATED"/>
    <property type="match status" value="1"/>
</dbReference>
<dbReference type="STRING" id="282683.SAMN04488105_10948"/>
<dbReference type="GO" id="GO:0005829">
    <property type="term" value="C:cytosol"/>
    <property type="evidence" value="ECO:0007669"/>
    <property type="project" value="TreeGrafter"/>
</dbReference>
<evidence type="ECO:0000256" key="2">
    <source>
        <dbReference type="ARBA" id="ARBA00007894"/>
    </source>
</evidence>
<keyword evidence="8 10" id="KW-0648">Protein biosynthesis</keyword>
<feature type="domain" description="Glutamyl/glutaminyl-tRNA synthetase class Ib catalytic" evidence="11">
    <location>
        <begin position="6"/>
        <end position="307"/>
    </location>
</feature>
<dbReference type="Gene3D" id="3.40.50.620">
    <property type="entry name" value="HUPs"/>
    <property type="match status" value="1"/>
</dbReference>
<comment type="caution">
    <text evidence="10">Lacks conserved residue(s) required for the propagation of feature annotation.</text>
</comment>
<dbReference type="GO" id="GO:0000049">
    <property type="term" value="F:tRNA binding"/>
    <property type="evidence" value="ECO:0007669"/>
    <property type="project" value="InterPro"/>
</dbReference>
<keyword evidence="4 10" id="KW-0963">Cytoplasm</keyword>
<dbReference type="Pfam" id="PF19269">
    <property type="entry name" value="Anticodon_2"/>
    <property type="match status" value="1"/>
</dbReference>
<dbReference type="Pfam" id="PF00749">
    <property type="entry name" value="tRNA-synt_1c"/>
    <property type="match status" value="1"/>
</dbReference>
<dbReference type="CDD" id="cd00808">
    <property type="entry name" value="GluRS_core"/>
    <property type="match status" value="1"/>
</dbReference>
<dbReference type="GO" id="GO:0008270">
    <property type="term" value="F:zinc ion binding"/>
    <property type="evidence" value="ECO:0007669"/>
    <property type="project" value="InterPro"/>
</dbReference>
<reference evidence="14" key="1">
    <citation type="submission" date="2016-10" db="EMBL/GenBank/DDBJ databases">
        <authorList>
            <person name="Varghese N."/>
            <person name="Submissions S."/>
        </authorList>
    </citation>
    <scope>NUCLEOTIDE SEQUENCE [LARGE SCALE GENOMIC DNA]</scope>
    <source>
        <strain evidence="14">DSM 10146</strain>
    </source>
</reference>
<evidence type="ECO:0000256" key="3">
    <source>
        <dbReference type="ARBA" id="ARBA00011245"/>
    </source>
</evidence>
<comment type="subunit">
    <text evidence="3 10">Monomer.</text>
</comment>
<evidence type="ECO:0000256" key="7">
    <source>
        <dbReference type="ARBA" id="ARBA00022840"/>
    </source>
</evidence>
<dbReference type="PRINTS" id="PR00987">
    <property type="entry name" value="TRNASYNTHGLU"/>
</dbReference>
<dbReference type="InterPro" id="IPR045462">
    <property type="entry name" value="aa-tRNA-synth_I_cd-bd"/>
</dbReference>
<dbReference type="GO" id="GO:0004818">
    <property type="term" value="F:glutamate-tRNA ligase activity"/>
    <property type="evidence" value="ECO:0007669"/>
    <property type="project" value="UniProtKB-UniRule"/>
</dbReference>
<dbReference type="Gene3D" id="1.10.10.350">
    <property type="match status" value="1"/>
</dbReference>
<sequence>MSASPVVTRFAPSPTGFLHIGGARTALFNWLYARGRGGQFLLRIEDTDRARSTPEATDAILKGLDWLGLDHDGEVVSQFDRAGRHAEVARSLLDKGAAYKCFSTQDEISAFREQAKEEGRSTLFQSPWRDADPATFPDAPYVIRLKTPTEGETVIEDEVQGRVVIRNDQLDDMILLRSDGTPVYMLAVVVDDHDMGVTHVIRGDDHLNNAARQMGIYTAMGWDVPVWAHIPLIHGPDGKKLSKRHGALGVDEYQKMGYPAAGMRNYLARLGWSHGDDEFFTDAQATEWFDLGGIGKSPARFDFKKLENLCGQHIAIADDAALLQEIEAYLEAAGLADLTETQRSGMARAMYCLKDRAKTFLELIEKAHFALASAPLEMDEKAAAALDPVSRGILAALTPHLQSASWSREELEGVMAAFAEAQGTKFGKLAGPMRAALAGRSVTPSVFDMMLVLGKEESLLRIEQAAASGTENG</sequence>
<dbReference type="SUPFAM" id="SSF48163">
    <property type="entry name" value="An anticodon-binding domain of class I aminoacyl-tRNA synthetases"/>
    <property type="match status" value="1"/>
</dbReference>
<protein>
    <recommendedName>
        <fullName evidence="10">Glutamate--tRNA ligase</fullName>
        <ecNumber evidence="10">6.1.1.17</ecNumber>
    </recommendedName>
    <alternativeName>
        <fullName evidence="10">Glutamyl-tRNA synthetase</fullName>
        <shortName evidence="10">GluRS</shortName>
    </alternativeName>
</protein>
<dbReference type="GO" id="GO:0005524">
    <property type="term" value="F:ATP binding"/>
    <property type="evidence" value="ECO:0007669"/>
    <property type="project" value="UniProtKB-UniRule"/>
</dbReference>
<dbReference type="GO" id="GO:0006424">
    <property type="term" value="P:glutamyl-tRNA aminoacylation"/>
    <property type="evidence" value="ECO:0007669"/>
    <property type="project" value="UniProtKB-UniRule"/>
</dbReference>
<keyword evidence="9 10" id="KW-0030">Aminoacyl-tRNA synthetase</keyword>
<organism evidence="13 14">
    <name type="scientific">Salipiger thiooxidans</name>
    <dbReference type="NCBI Taxonomy" id="282683"/>
    <lineage>
        <taxon>Bacteria</taxon>
        <taxon>Pseudomonadati</taxon>
        <taxon>Pseudomonadota</taxon>
        <taxon>Alphaproteobacteria</taxon>
        <taxon>Rhodobacterales</taxon>
        <taxon>Roseobacteraceae</taxon>
        <taxon>Salipiger</taxon>
    </lineage>
</organism>
<evidence type="ECO:0000256" key="8">
    <source>
        <dbReference type="ARBA" id="ARBA00022917"/>
    </source>
</evidence>
<evidence type="ECO:0000256" key="4">
    <source>
        <dbReference type="ARBA" id="ARBA00022490"/>
    </source>
</evidence>
<name>A0A1G7GK33_9RHOB</name>
<evidence type="ECO:0000256" key="6">
    <source>
        <dbReference type="ARBA" id="ARBA00022741"/>
    </source>
</evidence>
<dbReference type="InterPro" id="IPR020751">
    <property type="entry name" value="aa-tRNA-synth_I_codon-bd_sub2"/>
</dbReference>
<comment type="catalytic activity">
    <reaction evidence="10">
        <text>tRNA(Glu) + L-glutamate + ATP = L-glutamyl-tRNA(Glu) + AMP + diphosphate</text>
        <dbReference type="Rhea" id="RHEA:23540"/>
        <dbReference type="Rhea" id="RHEA-COMP:9663"/>
        <dbReference type="Rhea" id="RHEA-COMP:9680"/>
        <dbReference type="ChEBI" id="CHEBI:29985"/>
        <dbReference type="ChEBI" id="CHEBI:30616"/>
        <dbReference type="ChEBI" id="CHEBI:33019"/>
        <dbReference type="ChEBI" id="CHEBI:78442"/>
        <dbReference type="ChEBI" id="CHEBI:78520"/>
        <dbReference type="ChEBI" id="CHEBI:456215"/>
        <dbReference type="EC" id="6.1.1.17"/>
    </reaction>
</comment>
<feature type="binding site" evidence="10">
    <location>
        <position position="243"/>
    </location>
    <ligand>
        <name>ATP</name>
        <dbReference type="ChEBI" id="CHEBI:30616"/>
    </ligand>
</feature>
<evidence type="ECO:0000313" key="14">
    <source>
        <dbReference type="Proteomes" id="UP000198994"/>
    </source>
</evidence>
<dbReference type="InterPro" id="IPR020058">
    <property type="entry name" value="Glu/Gln-tRNA-synth_Ib_cat-dom"/>
</dbReference>
<dbReference type="InterPro" id="IPR000924">
    <property type="entry name" value="Glu/Gln-tRNA-synth"/>
</dbReference>
<keyword evidence="7 10" id="KW-0067">ATP-binding</keyword>
<dbReference type="Proteomes" id="UP000198994">
    <property type="component" value="Unassembled WGS sequence"/>
</dbReference>
<comment type="similarity">
    <text evidence="2 10">Belongs to the class-I aminoacyl-tRNA synthetase family. Glutamate--tRNA ligase type 1 subfamily.</text>
</comment>
<gene>
    <name evidence="10" type="primary">gltX</name>
    <name evidence="13" type="ORF">SAMN04488105_10948</name>
</gene>
<comment type="subcellular location">
    <subcellularLocation>
        <location evidence="1 10">Cytoplasm</location>
    </subcellularLocation>
</comment>
<keyword evidence="5 10" id="KW-0436">Ligase</keyword>
<evidence type="ECO:0000256" key="10">
    <source>
        <dbReference type="HAMAP-Rule" id="MF_00022"/>
    </source>
</evidence>
<dbReference type="PANTHER" id="PTHR43311">
    <property type="entry name" value="GLUTAMATE--TRNA LIGASE"/>
    <property type="match status" value="1"/>
</dbReference>
<dbReference type="SUPFAM" id="SSF52374">
    <property type="entry name" value="Nucleotidylyl transferase"/>
    <property type="match status" value="1"/>
</dbReference>
<comment type="function">
    <text evidence="10">Catalyzes the attachment of glutamate to tRNA(Glu) in a two-step reaction: glutamate is first activated by ATP to form Glu-AMP and then transferred to the acceptor end of tRNA(Glu).</text>
</comment>
<feature type="domain" description="Aminoacyl-tRNA synthetase class I anticodon-binding" evidence="12">
    <location>
        <begin position="325"/>
        <end position="465"/>
    </location>
</feature>
<keyword evidence="14" id="KW-1185">Reference proteome</keyword>
<keyword evidence="6 10" id="KW-0547">Nucleotide-binding</keyword>
<dbReference type="NCBIfam" id="TIGR00464">
    <property type="entry name" value="gltX_bact"/>
    <property type="match status" value="1"/>
</dbReference>
<feature type="short sequence motif" description="'HIGH' region" evidence="10">
    <location>
        <begin position="12"/>
        <end position="22"/>
    </location>
</feature>